<dbReference type="RefSeq" id="WP_251417020.1">
    <property type="nucleotide sequence ID" value="NZ_JAMQGM010000039.1"/>
</dbReference>
<gene>
    <name evidence="2" type="ORF">M1E25_18570</name>
</gene>
<proteinExistence type="predicted"/>
<evidence type="ECO:0000313" key="2">
    <source>
        <dbReference type="EMBL" id="MCM2579327.1"/>
    </source>
</evidence>
<dbReference type="Proteomes" id="UP001167160">
    <property type="component" value="Unassembled WGS sequence"/>
</dbReference>
<name>A0ABT0X9W9_9ACTN</name>
<dbReference type="GO" id="GO:0016853">
    <property type="term" value="F:isomerase activity"/>
    <property type="evidence" value="ECO:0007669"/>
    <property type="project" value="UniProtKB-KW"/>
</dbReference>
<dbReference type="InterPro" id="IPR017517">
    <property type="entry name" value="Maleyloyr_isom"/>
</dbReference>
<dbReference type="InterPro" id="IPR024344">
    <property type="entry name" value="MDMPI_metal-binding"/>
</dbReference>
<protein>
    <submittedName>
        <fullName evidence="2">Maleylpyruvate isomerase family mycothiol-dependent enzyme</fullName>
    </submittedName>
</protein>
<keyword evidence="2" id="KW-0413">Isomerase</keyword>
<reference evidence="2" key="1">
    <citation type="journal article" date="2023" name="Int. J. Syst. Evol. Microbiol.">
        <title>Streptomyces meridianus sp. nov. isolated from brackish water of the Tagus estuary in Alcochete, Portugal.</title>
        <authorList>
            <person name="Santos J.D.N."/>
            <person name="Klimek D."/>
            <person name="Calusinska M."/>
            <person name="Lobo Da Cunha A."/>
            <person name="Catita J."/>
            <person name="Goncalves H."/>
            <person name="Gonzalez I."/>
            <person name="Reyes F."/>
            <person name="Lage O.M."/>
        </authorList>
    </citation>
    <scope>NUCLEOTIDE SEQUENCE</scope>
    <source>
        <strain evidence="2">MTZ3.1</strain>
    </source>
</reference>
<keyword evidence="3" id="KW-1185">Reference proteome</keyword>
<dbReference type="SUPFAM" id="SSF109854">
    <property type="entry name" value="DinB/YfiT-like putative metalloenzymes"/>
    <property type="match status" value="1"/>
</dbReference>
<comment type="caution">
    <text evidence="2">The sequence shown here is derived from an EMBL/GenBank/DDBJ whole genome shotgun (WGS) entry which is preliminary data.</text>
</comment>
<evidence type="ECO:0000313" key="3">
    <source>
        <dbReference type="Proteomes" id="UP001167160"/>
    </source>
</evidence>
<dbReference type="NCBIfam" id="TIGR03083">
    <property type="entry name" value="maleylpyruvate isomerase family mycothiol-dependent enzyme"/>
    <property type="match status" value="1"/>
</dbReference>
<dbReference type="Pfam" id="PF11716">
    <property type="entry name" value="MDMPI_N"/>
    <property type="match status" value="1"/>
</dbReference>
<evidence type="ECO:0000259" key="1">
    <source>
        <dbReference type="Pfam" id="PF11716"/>
    </source>
</evidence>
<dbReference type="InterPro" id="IPR034660">
    <property type="entry name" value="DinB/YfiT-like"/>
</dbReference>
<accession>A0ABT0X9W9</accession>
<dbReference type="EMBL" id="JAMQGM010000039">
    <property type="protein sequence ID" value="MCM2579327.1"/>
    <property type="molecule type" value="Genomic_DNA"/>
</dbReference>
<dbReference type="Gene3D" id="1.20.120.450">
    <property type="entry name" value="dinb family like domain"/>
    <property type="match status" value="1"/>
</dbReference>
<organism evidence="2 3">
    <name type="scientific">Streptomyces meridianus</name>
    <dbReference type="NCBI Taxonomy" id="2938945"/>
    <lineage>
        <taxon>Bacteria</taxon>
        <taxon>Bacillati</taxon>
        <taxon>Actinomycetota</taxon>
        <taxon>Actinomycetes</taxon>
        <taxon>Kitasatosporales</taxon>
        <taxon>Streptomycetaceae</taxon>
        <taxon>Streptomyces</taxon>
    </lineage>
</organism>
<sequence>MTDSALRSALTAPLTEALHGAAEETAALLRPGADVTARIPGAEWNVGEAAAHLALANAFMAALARGEEHSYGDGTPGGLAAANEDSLKAYPERDPAVLAGEITRHTRAFTEAAAQRAPGDPVLTPMGPMDMRTFGSYLLTHIMGHGYDIAAALRRPHMVDGKRVELTLPFFANAMPRVVHPSAAGLTARYRMKLWGGTGFTVVFTDGVPDVRLQSAGAGADAAGTGPVDCTISGHPVEFFLLALGRRRIRSVMGRGKVFAWGRKPWLAAGFPGLFVAP</sequence>
<feature type="domain" description="Mycothiol-dependent maleylpyruvate isomerase metal-binding" evidence="1">
    <location>
        <begin position="21"/>
        <end position="150"/>
    </location>
</feature>